<comment type="similarity">
    <text evidence="1">Belongs to the transferase hexapeptide repeat family.</text>
</comment>
<dbReference type="STRING" id="1325564.NSJP_4142"/>
<dbReference type="AlphaFoldDB" id="A0A1W1IBP7"/>
<name>A0A1W1IBP7_9BACT</name>
<evidence type="ECO:0000256" key="1">
    <source>
        <dbReference type="ARBA" id="ARBA00007274"/>
    </source>
</evidence>
<dbReference type="InterPro" id="IPR011004">
    <property type="entry name" value="Trimer_LpxA-like_sf"/>
</dbReference>
<protein>
    <submittedName>
        <fullName evidence="3">Putative Transferase</fullName>
    </submittedName>
</protein>
<dbReference type="GO" id="GO:0016740">
    <property type="term" value="F:transferase activity"/>
    <property type="evidence" value="ECO:0007669"/>
    <property type="project" value="UniProtKB-KW"/>
</dbReference>
<feature type="binding site" evidence="2">
    <location>
        <position position="71"/>
    </location>
    <ligand>
        <name>substrate</name>
    </ligand>
</feature>
<evidence type="ECO:0000313" key="4">
    <source>
        <dbReference type="Proteomes" id="UP000192042"/>
    </source>
</evidence>
<dbReference type="EMBL" id="LT828648">
    <property type="protein sequence ID" value="SLM50309.1"/>
    <property type="molecule type" value="Genomic_DNA"/>
</dbReference>
<organism evidence="3 4">
    <name type="scientific">Nitrospira japonica</name>
    <dbReference type="NCBI Taxonomy" id="1325564"/>
    <lineage>
        <taxon>Bacteria</taxon>
        <taxon>Pseudomonadati</taxon>
        <taxon>Nitrospirota</taxon>
        <taxon>Nitrospiria</taxon>
        <taxon>Nitrospirales</taxon>
        <taxon>Nitrospiraceae</taxon>
        <taxon>Nitrospira</taxon>
    </lineage>
</organism>
<dbReference type="Proteomes" id="UP000192042">
    <property type="component" value="Chromosome I"/>
</dbReference>
<dbReference type="RefSeq" id="WP_080888430.1">
    <property type="nucleotide sequence ID" value="NZ_LT828648.1"/>
</dbReference>
<dbReference type="Pfam" id="PF00132">
    <property type="entry name" value="Hexapep"/>
    <property type="match status" value="2"/>
</dbReference>
<dbReference type="CDD" id="cd03360">
    <property type="entry name" value="LbH_AT_putative"/>
    <property type="match status" value="1"/>
</dbReference>
<sequence length="220" mass="24059">MTKQAVIFGTGSLAEVIDFYLAHDSPYRVAAFTATGDFVGQPQFLGRPLVAFEEVETRFPPDTYEMFVAVGYRHLNRLREQYCSAARTKGYKLLTYLSSKATHWGDTMLGDNVFIFEDNTIQPFVKIGNGAILWSGNHIGHHSSIGPSCFISSHVVVSGHCTVGDRCFIGVNATITDSVVVGNDNIIGPGALIQKSTSDGEVHVAERAKKLPKDSSKFLR</sequence>
<dbReference type="InterPro" id="IPR020019">
    <property type="entry name" value="AcTrfase_PglD-like"/>
</dbReference>
<keyword evidence="4" id="KW-1185">Reference proteome</keyword>
<dbReference type="KEGG" id="nja:NSJP_4142"/>
<dbReference type="Gene3D" id="2.160.10.10">
    <property type="entry name" value="Hexapeptide repeat proteins"/>
    <property type="match status" value="1"/>
</dbReference>
<dbReference type="InterPro" id="IPR001451">
    <property type="entry name" value="Hexapep"/>
</dbReference>
<dbReference type="InterPro" id="IPR050179">
    <property type="entry name" value="Trans_hexapeptide_repeat"/>
</dbReference>
<gene>
    <name evidence="3" type="ORF">NSJP_4142</name>
</gene>
<dbReference type="PANTHER" id="PTHR43300">
    <property type="entry name" value="ACETYLTRANSFERASE"/>
    <property type="match status" value="1"/>
</dbReference>
<keyword evidence="3" id="KW-0808">Transferase</keyword>
<evidence type="ECO:0000313" key="3">
    <source>
        <dbReference type="EMBL" id="SLM50309.1"/>
    </source>
</evidence>
<evidence type="ECO:0000256" key="2">
    <source>
        <dbReference type="PIRSR" id="PIRSR620019-2"/>
    </source>
</evidence>
<dbReference type="OrthoDB" id="1115300at2"/>
<reference evidence="3 4" key="1">
    <citation type="submission" date="2017-03" db="EMBL/GenBank/DDBJ databases">
        <authorList>
            <person name="Afonso C.L."/>
            <person name="Miller P.J."/>
            <person name="Scott M.A."/>
            <person name="Spackman E."/>
            <person name="Goraichik I."/>
            <person name="Dimitrov K.M."/>
            <person name="Suarez D.L."/>
            <person name="Swayne D.E."/>
        </authorList>
    </citation>
    <scope>NUCLEOTIDE SEQUENCE [LARGE SCALE GENOMIC DNA]</scope>
    <source>
        <strain evidence="3">Genome sequencing of Nitrospira japonica strain NJ11</strain>
    </source>
</reference>
<dbReference type="SUPFAM" id="SSF51161">
    <property type="entry name" value="Trimeric LpxA-like enzymes"/>
    <property type="match status" value="1"/>
</dbReference>
<dbReference type="PANTHER" id="PTHR43300:SF4">
    <property type="entry name" value="ACYL-[ACYL-CARRIER-PROTEIN]--UDP-N-ACETYLGLUCOSAMINE O-ACYLTRANSFERASE"/>
    <property type="match status" value="1"/>
</dbReference>
<proteinExistence type="inferred from homology"/>
<accession>A0A1W1IBP7</accession>